<organism evidence="2 3">
    <name type="scientific">Pleuronectes platessa</name>
    <name type="common">European plaice</name>
    <dbReference type="NCBI Taxonomy" id="8262"/>
    <lineage>
        <taxon>Eukaryota</taxon>
        <taxon>Metazoa</taxon>
        <taxon>Chordata</taxon>
        <taxon>Craniata</taxon>
        <taxon>Vertebrata</taxon>
        <taxon>Euteleostomi</taxon>
        <taxon>Actinopterygii</taxon>
        <taxon>Neopterygii</taxon>
        <taxon>Teleostei</taxon>
        <taxon>Neoteleostei</taxon>
        <taxon>Acanthomorphata</taxon>
        <taxon>Carangaria</taxon>
        <taxon>Pleuronectiformes</taxon>
        <taxon>Pleuronectoidei</taxon>
        <taxon>Pleuronectidae</taxon>
        <taxon>Pleuronectes</taxon>
    </lineage>
</organism>
<sequence length="227" mass="25017">MNKPAGSRSSARGHLSVETARATGVSGRDEITVQESLVRSDLSEITRRRKPPHDVWFPAADSSATVAASTWLRSHTVSSGSSCLFERRNNKKQDVTEASICLLSRKEPLSDLGVDEFDNNAALQCLHNGAAVSHWPDWYQGLTWDSGTDHTWSTCVVGPVVSIVLFITPSRLLVQDLDFEEFDDVVHQDLLYESERSIRPFLVEPFQSSSGSTGRSLLKASAVNKTQ</sequence>
<feature type="region of interest" description="Disordered" evidence="1">
    <location>
        <begin position="207"/>
        <end position="227"/>
    </location>
</feature>
<evidence type="ECO:0000313" key="3">
    <source>
        <dbReference type="Proteomes" id="UP001153269"/>
    </source>
</evidence>
<keyword evidence="3" id="KW-1185">Reference proteome</keyword>
<feature type="region of interest" description="Disordered" evidence="1">
    <location>
        <begin position="1"/>
        <end position="29"/>
    </location>
</feature>
<gene>
    <name evidence="2" type="ORF">PLEPLA_LOCUS40560</name>
</gene>
<protein>
    <submittedName>
        <fullName evidence="2">Uncharacterized protein</fullName>
    </submittedName>
</protein>
<evidence type="ECO:0000256" key="1">
    <source>
        <dbReference type="SAM" id="MobiDB-lite"/>
    </source>
</evidence>
<accession>A0A9N7VNA7</accession>
<comment type="caution">
    <text evidence="2">The sequence shown here is derived from an EMBL/GenBank/DDBJ whole genome shotgun (WGS) entry which is preliminary data.</text>
</comment>
<dbReference type="Proteomes" id="UP001153269">
    <property type="component" value="Unassembled WGS sequence"/>
</dbReference>
<proteinExistence type="predicted"/>
<reference evidence="2" key="1">
    <citation type="submission" date="2020-03" db="EMBL/GenBank/DDBJ databases">
        <authorList>
            <person name="Weist P."/>
        </authorList>
    </citation>
    <scope>NUCLEOTIDE SEQUENCE</scope>
</reference>
<evidence type="ECO:0000313" key="2">
    <source>
        <dbReference type="EMBL" id="CAB1452810.1"/>
    </source>
</evidence>
<name>A0A9N7VNA7_PLEPL</name>
<dbReference type="AlphaFoldDB" id="A0A9N7VNA7"/>
<dbReference type="EMBL" id="CADEAL010004145">
    <property type="protein sequence ID" value="CAB1452810.1"/>
    <property type="molecule type" value="Genomic_DNA"/>
</dbReference>